<dbReference type="SUPFAM" id="SSF55874">
    <property type="entry name" value="ATPase domain of HSP90 chaperone/DNA topoisomerase II/histidine kinase"/>
    <property type="match status" value="1"/>
</dbReference>
<dbReference type="InterPro" id="IPR011006">
    <property type="entry name" value="CheY-like_superfamily"/>
</dbReference>
<dbReference type="KEGG" id="dpg:DESPIGER_1147"/>
<evidence type="ECO:0000256" key="4">
    <source>
        <dbReference type="PROSITE-ProRule" id="PRU00169"/>
    </source>
</evidence>
<dbReference type="CDD" id="cd00082">
    <property type="entry name" value="HisKA"/>
    <property type="match status" value="1"/>
</dbReference>
<dbReference type="InterPro" id="IPR003594">
    <property type="entry name" value="HATPase_dom"/>
</dbReference>
<dbReference type="GO" id="GO:0000155">
    <property type="term" value="F:phosphorelay sensor kinase activity"/>
    <property type="evidence" value="ECO:0007669"/>
    <property type="project" value="InterPro"/>
</dbReference>
<dbReference type="EMBL" id="LT630450">
    <property type="protein sequence ID" value="SFV72999.1"/>
    <property type="molecule type" value="Genomic_DNA"/>
</dbReference>
<evidence type="ECO:0000256" key="3">
    <source>
        <dbReference type="ARBA" id="ARBA00022553"/>
    </source>
</evidence>
<keyword evidence="7" id="KW-0808">Transferase</keyword>
<keyword evidence="7" id="KW-0418">Kinase</keyword>
<dbReference type="InterPro" id="IPR036890">
    <property type="entry name" value="HATPase_C_sf"/>
</dbReference>
<dbReference type="Gene3D" id="3.30.565.10">
    <property type="entry name" value="Histidine kinase-like ATPase, C-terminal domain"/>
    <property type="match status" value="1"/>
</dbReference>
<dbReference type="RefSeq" id="WP_072337572.1">
    <property type="nucleotide sequence ID" value="NZ_CBCTAE010000020.1"/>
</dbReference>
<comment type="catalytic activity">
    <reaction evidence="1">
        <text>ATP + protein L-histidine = ADP + protein N-phospho-L-histidine.</text>
        <dbReference type="EC" id="2.7.13.3"/>
    </reaction>
</comment>
<dbReference type="PROSITE" id="PS50109">
    <property type="entry name" value="HIS_KIN"/>
    <property type="match status" value="1"/>
</dbReference>
<gene>
    <name evidence="7" type="ORF">DESPIGER_1147</name>
</gene>
<keyword evidence="8" id="KW-1185">Reference proteome</keyword>
<dbReference type="PRINTS" id="PR00344">
    <property type="entry name" value="BCTRLSENSOR"/>
</dbReference>
<dbReference type="Pfam" id="PF00072">
    <property type="entry name" value="Response_reg"/>
    <property type="match status" value="1"/>
</dbReference>
<dbReference type="AlphaFoldDB" id="A0A1K1LE76"/>
<dbReference type="OrthoDB" id="9777714at2"/>
<feature type="domain" description="Response regulatory" evidence="6">
    <location>
        <begin position="2"/>
        <end position="116"/>
    </location>
</feature>
<dbReference type="InterPro" id="IPR005467">
    <property type="entry name" value="His_kinase_dom"/>
</dbReference>
<name>A0A1K1LE76_9BACT</name>
<dbReference type="Proteomes" id="UP000186323">
    <property type="component" value="Chromosome I"/>
</dbReference>
<dbReference type="SMART" id="SM00387">
    <property type="entry name" value="HATPase_c"/>
    <property type="match status" value="1"/>
</dbReference>
<dbReference type="SUPFAM" id="SSF47384">
    <property type="entry name" value="Homodimeric domain of signal transducing histidine kinase"/>
    <property type="match status" value="1"/>
</dbReference>
<dbReference type="InterPro" id="IPR004358">
    <property type="entry name" value="Sig_transdc_His_kin-like_C"/>
</dbReference>
<proteinExistence type="predicted"/>
<dbReference type="SUPFAM" id="SSF52172">
    <property type="entry name" value="CheY-like"/>
    <property type="match status" value="1"/>
</dbReference>
<keyword evidence="3 4" id="KW-0597">Phosphoprotein</keyword>
<evidence type="ECO:0000313" key="8">
    <source>
        <dbReference type="Proteomes" id="UP000186323"/>
    </source>
</evidence>
<dbReference type="EC" id="2.7.13.3" evidence="2"/>
<dbReference type="InterPro" id="IPR036097">
    <property type="entry name" value="HisK_dim/P_sf"/>
</dbReference>
<dbReference type="Gene3D" id="1.10.287.130">
    <property type="match status" value="1"/>
</dbReference>
<dbReference type="SMART" id="SM00388">
    <property type="entry name" value="HisKA"/>
    <property type="match status" value="1"/>
</dbReference>
<dbReference type="Gene3D" id="3.40.50.2300">
    <property type="match status" value="1"/>
</dbReference>
<dbReference type="Pfam" id="PF02518">
    <property type="entry name" value="HATPase_c"/>
    <property type="match status" value="1"/>
</dbReference>
<dbReference type="PANTHER" id="PTHR43065">
    <property type="entry name" value="SENSOR HISTIDINE KINASE"/>
    <property type="match status" value="1"/>
</dbReference>
<dbReference type="SMART" id="SM00448">
    <property type="entry name" value="REC"/>
    <property type="match status" value="1"/>
</dbReference>
<feature type="domain" description="Histidine kinase" evidence="5">
    <location>
        <begin position="143"/>
        <end position="371"/>
    </location>
</feature>
<dbReference type="InterPro" id="IPR003661">
    <property type="entry name" value="HisK_dim/P_dom"/>
</dbReference>
<protein>
    <recommendedName>
        <fullName evidence="2">histidine kinase</fullName>
        <ecNumber evidence="2">2.7.13.3</ecNumber>
    </recommendedName>
</protein>
<reference evidence="8" key="1">
    <citation type="submission" date="2016-10" db="EMBL/GenBank/DDBJ databases">
        <authorList>
            <person name="Wegmann U."/>
        </authorList>
    </citation>
    <scope>NUCLEOTIDE SEQUENCE [LARGE SCALE GENOMIC DNA]</scope>
</reference>
<evidence type="ECO:0000313" key="7">
    <source>
        <dbReference type="EMBL" id="SFV72999.1"/>
    </source>
</evidence>
<dbReference type="PANTHER" id="PTHR43065:SF42">
    <property type="entry name" value="TWO-COMPONENT SENSOR PPRA"/>
    <property type="match status" value="1"/>
</dbReference>
<feature type="modified residue" description="4-aspartylphosphate" evidence="4">
    <location>
        <position position="51"/>
    </location>
</feature>
<dbReference type="Pfam" id="PF00512">
    <property type="entry name" value="HisKA"/>
    <property type="match status" value="1"/>
</dbReference>
<organism evidence="7 8">
    <name type="scientific">Desulfovibrio piger</name>
    <dbReference type="NCBI Taxonomy" id="901"/>
    <lineage>
        <taxon>Bacteria</taxon>
        <taxon>Pseudomonadati</taxon>
        <taxon>Thermodesulfobacteriota</taxon>
        <taxon>Desulfovibrionia</taxon>
        <taxon>Desulfovibrionales</taxon>
        <taxon>Desulfovibrionaceae</taxon>
        <taxon>Desulfovibrio</taxon>
    </lineage>
</organism>
<dbReference type="CDD" id="cd00075">
    <property type="entry name" value="HATPase"/>
    <property type="match status" value="1"/>
</dbReference>
<accession>A0A1K1LE76</accession>
<evidence type="ECO:0000256" key="2">
    <source>
        <dbReference type="ARBA" id="ARBA00012438"/>
    </source>
</evidence>
<dbReference type="InterPro" id="IPR001789">
    <property type="entry name" value="Sig_transdc_resp-reg_receiver"/>
</dbReference>
<sequence length="380" mass="41215">MRVLIVDDEQAFAEPLAQRLELRGIEAAVAGDAETALDMLSRQEWDLVFLDVCLPGMDGVSLLKLLQEHEPRPDVVMLSGATEMSQAVKAMRRGALNWLAKPVSLDAVLEECRKARERADARRQARRLAEEARLRSLGRIAEGVAHEVNNPLNIIVQAAGLMSDSLDSPEAGALPDIEDLRESLRTIVTQSMRVREITRKLLMAGVGLDPRSAPMDVRAVVSRVLTLLQGRMDSLKVACRLHFPPEWGEDGPRPLGSALELEQICLHLVENALDAMPEGGTLDIGARLLPADADGTAWYELWVADNGTGIDDDIMPHIFEPFFTTHRQAGRAAGLGLSVATGLAHGRGGRITAANRPEGGALFRLLLPLPAAGGRNEDTP</sequence>
<dbReference type="PROSITE" id="PS50110">
    <property type="entry name" value="RESPONSE_REGULATORY"/>
    <property type="match status" value="1"/>
</dbReference>
<evidence type="ECO:0000256" key="1">
    <source>
        <dbReference type="ARBA" id="ARBA00000085"/>
    </source>
</evidence>
<evidence type="ECO:0000259" key="5">
    <source>
        <dbReference type="PROSITE" id="PS50109"/>
    </source>
</evidence>
<evidence type="ECO:0000259" key="6">
    <source>
        <dbReference type="PROSITE" id="PS50110"/>
    </source>
</evidence>